<gene>
    <name evidence="5" type="ORF">HNQ68_002142</name>
</gene>
<sequence>MAKGSFKIAPCKINGITAVAADSSHTFGRHTHDQFGIGVIIRGAQKSLSGRGIVEATAGDIITVNPNEVHDGTPIGDHGRAWYMLYFDTDILAEPMKEIRGGNTRISELKKPVLHDTAATKHFRSLFKSVTNPSDICSEFEIQENLHLLLTRLVTSHNSADKYNAPSAIELARERIDDDPCSPLSLGELSALGNVSQFQLIRGFSKLTGLTPHAYLIQRRLQYVRKMIINGSTLSDAAYASGFADQSHMTRLFVSTYGISPKQYAGVRA</sequence>
<dbReference type="Gene3D" id="1.10.10.60">
    <property type="entry name" value="Homeodomain-like"/>
    <property type="match status" value="2"/>
</dbReference>
<evidence type="ECO:0000256" key="3">
    <source>
        <dbReference type="ARBA" id="ARBA00023163"/>
    </source>
</evidence>
<dbReference type="SMART" id="SM00342">
    <property type="entry name" value="HTH_ARAC"/>
    <property type="match status" value="1"/>
</dbReference>
<dbReference type="Proteomes" id="UP000531231">
    <property type="component" value="Unassembled WGS sequence"/>
</dbReference>
<organism evidence="5 6">
    <name type="scientific">Pseudochrobactrum saccharolyticum</name>
    <dbReference type="NCBI Taxonomy" id="354352"/>
    <lineage>
        <taxon>Bacteria</taxon>
        <taxon>Pseudomonadati</taxon>
        <taxon>Pseudomonadota</taxon>
        <taxon>Alphaproteobacteria</taxon>
        <taxon>Hyphomicrobiales</taxon>
        <taxon>Brucellaceae</taxon>
        <taxon>Pseudochrobactrum</taxon>
    </lineage>
</organism>
<dbReference type="PANTHER" id="PTHR46796:SF2">
    <property type="entry name" value="TRANSCRIPTIONAL REGULATORY PROTEIN"/>
    <property type="match status" value="1"/>
</dbReference>
<evidence type="ECO:0000313" key="5">
    <source>
        <dbReference type="EMBL" id="MBB5091601.1"/>
    </source>
</evidence>
<dbReference type="InterPro" id="IPR018060">
    <property type="entry name" value="HTH_AraC"/>
</dbReference>
<dbReference type="EMBL" id="JACHIL010000003">
    <property type="protein sequence ID" value="MBB5091601.1"/>
    <property type="molecule type" value="Genomic_DNA"/>
</dbReference>
<comment type="caution">
    <text evidence="5">The sequence shown here is derived from an EMBL/GenBank/DDBJ whole genome shotgun (WGS) entry which is preliminary data.</text>
</comment>
<dbReference type="InterPro" id="IPR050204">
    <property type="entry name" value="AraC_XylS_family_regulators"/>
</dbReference>
<feature type="domain" description="HTH araC/xylS-type" evidence="4">
    <location>
        <begin position="170"/>
        <end position="267"/>
    </location>
</feature>
<evidence type="ECO:0000259" key="4">
    <source>
        <dbReference type="PROSITE" id="PS01124"/>
    </source>
</evidence>
<dbReference type="GO" id="GO:0043565">
    <property type="term" value="F:sequence-specific DNA binding"/>
    <property type="evidence" value="ECO:0007669"/>
    <property type="project" value="InterPro"/>
</dbReference>
<dbReference type="SUPFAM" id="SSF51215">
    <property type="entry name" value="Regulatory protein AraC"/>
    <property type="match status" value="1"/>
</dbReference>
<evidence type="ECO:0000256" key="2">
    <source>
        <dbReference type="ARBA" id="ARBA00023125"/>
    </source>
</evidence>
<dbReference type="InterPro" id="IPR003313">
    <property type="entry name" value="AraC-bd"/>
</dbReference>
<keyword evidence="1" id="KW-0805">Transcription regulation</keyword>
<dbReference type="PANTHER" id="PTHR46796">
    <property type="entry name" value="HTH-TYPE TRANSCRIPTIONAL ACTIVATOR RHAS-RELATED"/>
    <property type="match status" value="1"/>
</dbReference>
<dbReference type="SUPFAM" id="SSF46689">
    <property type="entry name" value="Homeodomain-like"/>
    <property type="match status" value="2"/>
</dbReference>
<keyword evidence="6" id="KW-1185">Reference proteome</keyword>
<dbReference type="InterPro" id="IPR037923">
    <property type="entry name" value="HTH-like"/>
</dbReference>
<dbReference type="GO" id="GO:0003700">
    <property type="term" value="F:DNA-binding transcription factor activity"/>
    <property type="evidence" value="ECO:0007669"/>
    <property type="project" value="InterPro"/>
</dbReference>
<accession>A0A7W8ALS3</accession>
<dbReference type="Pfam" id="PF12833">
    <property type="entry name" value="HTH_18"/>
    <property type="match status" value="1"/>
</dbReference>
<dbReference type="Pfam" id="PF02311">
    <property type="entry name" value="AraC_binding"/>
    <property type="match status" value="1"/>
</dbReference>
<keyword evidence="3" id="KW-0804">Transcription</keyword>
<dbReference type="PROSITE" id="PS01124">
    <property type="entry name" value="HTH_ARAC_FAMILY_2"/>
    <property type="match status" value="1"/>
</dbReference>
<protein>
    <submittedName>
        <fullName evidence="5">AraC-like DNA-binding protein</fullName>
    </submittedName>
</protein>
<dbReference type="RefSeq" id="WP_151159619.1">
    <property type="nucleotide sequence ID" value="NZ_JACHIL010000003.1"/>
</dbReference>
<reference evidence="5 6" key="1">
    <citation type="submission" date="2020-08" db="EMBL/GenBank/DDBJ databases">
        <title>Genomic Encyclopedia of Type Strains, Phase IV (KMG-IV): sequencing the most valuable type-strain genomes for metagenomic binning, comparative biology and taxonomic classification.</title>
        <authorList>
            <person name="Goeker M."/>
        </authorList>
    </citation>
    <scope>NUCLEOTIDE SEQUENCE [LARGE SCALE GENOMIC DNA]</scope>
    <source>
        <strain evidence="5 6">DSM 25620</strain>
    </source>
</reference>
<keyword evidence="2 5" id="KW-0238">DNA-binding</keyword>
<dbReference type="AlphaFoldDB" id="A0A7W8ALS3"/>
<proteinExistence type="predicted"/>
<evidence type="ECO:0000313" key="6">
    <source>
        <dbReference type="Proteomes" id="UP000531231"/>
    </source>
</evidence>
<evidence type="ECO:0000256" key="1">
    <source>
        <dbReference type="ARBA" id="ARBA00023015"/>
    </source>
</evidence>
<name>A0A7W8ALS3_9HYPH</name>
<dbReference type="InterPro" id="IPR009057">
    <property type="entry name" value="Homeodomain-like_sf"/>
</dbReference>